<dbReference type="Proteomes" id="UP000664277">
    <property type="component" value="Unassembled WGS sequence"/>
</dbReference>
<dbReference type="CDD" id="cd02194">
    <property type="entry name" value="ThiL"/>
    <property type="match status" value="1"/>
</dbReference>
<keyword evidence="1" id="KW-0784">Thiamine biosynthesis</keyword>
<keyword evidence="1 4" id="KW-0808">Transferase</keyword>
<keyword evidence="1" id="KW-0067">ATP-binding</keyword>
<dbReference type="SUPFAM" id="SSF55326">
    <property type="entry name" value="PurM N-terminal domain-like"/>
    <property type="match status" value="1"/>
</dbReference>
<feature type="binding site" evidence="1">
    <location>
        <position position="349"/>
    </location>
    <ligand>
        <name>substrate</name>
    </ligand>
</feature>
<dbReference type="GO" id="GO:0000287">
    <property type="term" value="F:magnesium ion binding"/>
    <property type="evidence" value="ECO:0007669"/>
    <property type="project" value="UniProtKB-UniRule"/>
</dbReference>
<feature type="binding site" evidence="1">
    <location>
        <begin position="115"/>
        <end position="116"/>
    </location>
    <ligand>
        <name>ATP</name>
        <dbReference type="ChEBI" id="CHEBI:30616"/>
    </ligand>
</feature>
<dbReference type="InterPro" id="IPR016188">
    <property type="entry name" value="PurM-like_N"/>
</dbReference>
<dbReference type="HAMAP" id="MF_02128">
    <property type="entry name" value="TMP_kinase"/>
    <property type="match status" value="1"/>
</dbReference>
<dbReference type="EC" id="2.7.4.16" evidence="1"/>
<comment type="function">
    <text evidence="1">Catalyzes the ATP-dependent phosphorylation of thiamine-monophosphate (TMP) to form thiamine-pyrophosphate (TPP), the active form of vitamin B1.</text>
</comment>
<sequence>MSSSEREEKLIARIKEWTASSFIGDDCAVLPGWGLVSSDNLIEGTHFRLDWTDLVSLGWKACAVNLSDIAAMGGMPRYMTISLALPPYIGESELRQFYLGFTDCAGRYRTRIAGGDLTRGDRFMIAVTVMGDLHSAGVMRRSGARPGDVVFVSGSFGDSGCALSLISRQGFELAQSGEPPPSLGYGSLPLSLFRPGSPSSQLLSRHFRPVPRLETGWSVVSATGGLGSLMDSSDGLGDCLVQIARASSVGMEIDLEAVPISSAVGQYSRQWKHDPLAFAFYGGEDYELVGTMPPALFEKVREVAPASAPLTAIGRVVESFGDARQAVRFYESGRPSSRLGGFADMKNCFQHFGG</sequence>
<evidence type="ECO:0000313" key="5">
    <source>
        <dbReference type="Proteomes" id="UP000664277"/>
    </source>
</evidence>
<feature type="binding site" evidence="1">
    <location>
        <position position="234"/>
    </location>
    <ligand>
        <name>Mg(2+)</name>
        <dbReference type="ChEBI" id="CHEBI:18420"/>
        <label>5</label>
    </ligand>
</feature>
<dbReference type="GO" id="GO:0009229">
    <property type="term" value="P:thiamine diphosphate biosynthetic process"/>
    <property type="evidence" value="ECO:0007669"/>
    <property type="project" value="UniProtKB-UniRule"/>
</dbReference>
<protein>
    <recommendedName>
        <fullName evidence="1">Thiamine-monophosphate kinase</fullName>
        <shortName evidence="1">TMP kinase</shortName>
        <shortName evidence="1">Thiamine-phosphate kinase</shortName>
        <ecNumber evidence="1">2.7.4.16</ecNumber>
    </recommendedName>
</protein>
<evidence type="ECO:0000256" key="1">
    <source>
        <dbReference type="HAMAP-Rule" id="MF_02128"/>
    </source>
</evidence>
<feature type="domain" description="PurM-like C-terminal" evidence="3">
    <location>
        <begin position="145"/>
        <end position="320"/>
    </location>
</feature>
<keyword evidence="1" id="KW-0479">Metal-binding</keyword>
<dbReference type="Gene3D" id="3.90.650.10">
    <property type="entry name" value="PurM-like C-terminal domain"/>
    <property type="match status" value="1"/>
</dbReference>
<name>A0A8J7TJP5_9BACT</name>
<proteinExistence type="inferred from homology"/>
<dbReference type="AlphaFoldDB" id="A0A8J7TJP5"/>
<evidence type="ECO:0000313" key="4">
    <source>
        <dbReference type="EMBL" id="MBN8658795.1"/>
    </source>
</evidence>
<dbReference type="UniPathway" id="UPA00060">
    <property type="reaction ID" value="UER00142"/>
</dbReference>
<organism evidence="4 5">
    <name type="scientific">Candidatus Obscuribacter phosphatis</name>
    <dbReference type="NCBI Taxonomy" id="1906157"/>
    <lineage>
        <taxon>Bacteria</taxon>
        <taxon>Bacillati</taxon>
        <taxon>Candidatus Melainabacteria</taxon>
        <taxon>Candidatus Obscuribacterales</taxon>
        <taxon>Candidatus Obscuribacteraceae</taxon>
        <taxon>Candidatus Obscuribacter</taxon>
    </lineage>
</organism>
<comment type="similarity">
    <text evidence="1">Belongs to the thiamine-monophosphate kinase family.</text>
</comment>
<keyword evidence="1 4" id="KW-0418">Kinase</keyword>
<gene>
    <name evidence="1 4" type="primary">thiL</name>
    <name evidence="4" type="ORF">J0M35_00415</name>
</gene>
<dbReference type="InterPro" id="IPR036676">
    <property type="entry name" value="PurM-like_C_sf"/>
</dbReference>
<feature type="binding site" evidence="1">
    <location>
        <position position="233"/>
    </location>
    <ligand>
        <name>ATP</name>
        <dbReference type="ChEBI" id="CHEBI:30616"/>
    </ligand>
</feature>
<feature type="binding site" evidence="1">
    <location>
        <position position="68"/>
    </location>
    <ligand>
        <name>Mg(2+)</name>
        <dbReference type="ChEBI" id="CHEBI:18420"/>
        <label>2</label>
    </ligand>
</feature>
<dbReference type="InterPro" id="IPR010918">
    <property type="entry name" value="PurM-like_C_dom"/>
</dbReference>
<keyword evidence="1" id="KW-0460">Magnesium</keyword>
<feature type="binding site" evidence="1">
    <location>
        <position position="284"/>
    </location>
    <ligand>
        <name>substrate</name>
    </ligand>
</feature>
<feature type="binding site" evidence="1">
    <location>
        <position position="39"/>
    </location>
    <ligand>
        <name>Mg(2+)</name>
        <dbReference type="ChEBI" id="CHEBI:18420"/>
        <label>2</label>
    </ligand>
</feature>
<keyword evidence="1" id="KW-0547">Nucleotide-binding</keyword>
<feature type="binding site" evidence="1">
    <location>
        <position position="38"/>
    </location>
    <ligand>
        <name>Mg(2+)</name>
        <dbReference type="ChEBI" id="CHEBI:18420"/>
        <label>1</label>
    </ligand>
</feature>
<dbReference type="Pfam" id="PF02769">
    <property type="entry name" value="AIRS_C"/>
    <property type="match status" value="1"/>
</dbReference>
<dbReference type="PANTHER" id="PTHR30270">
    <property type="entry name" value="THIAMINE-MONOPHOSPHATE KINASE"/>
    <property type="match status" value="1"/>
</dbReference>
<dbReference type="GO" id="GO:0005524">
    <property type="term" value="F:ATP binding"/>
    <property type="evidence" value="ECO:0007669"/>
    <property type="project" value="UniProtKB-UniRule"/>
</dbReference>
<feature type="binding site" evidence="1">
    <location>
        <position position="98"/>
    </location>
    <ligand>
        <name>ATP</name>
        <dbReference type="ChEBI" id="CHEBI:30616"/>
    </ligand>
</feature>
<evidence type="ECO:0000259" key="3">
    <source>
        <dbReference type="Pfam" id="PF02769"/>
    </source>
</evidence>
<dbReference type="Pfam" id="PF00586">
    <property type="entry name" value="AIRS"/>
    <property type="match status" value="1"/>
</dbReference>
<dbReference type="Gene3D" id="3.30.1330.10">
    <property type="entry name" value="PurM-like, N-terminal domain"/>
    <property type="match status" value="1"/>
</dbReference>
<comment type="pathway">
    <text evidence="1">Cofactor biosynthesis; thiamine diphosphate biosynthesis; thiamine diphosphate from thiamine phosphate: step 1/1.</text>
</comment>
<dbReference type="GO" id="GO:0009030">
    <property type="term" value="F:thiamine-phosphate kinase activity"/>
    <property type="evidence" value="ECO:0007669"/>
    <property type="project" value="UniProtKB-UniRule"/>
</dbReference>
<feature type="domain" description="PurM-like N-terminal" evidence="2">
    <location>
        <begin position="24"/>
        <end position="131"/>
    </location>
</feature>
<reference evidence="4" key="1">
    <citation type="submission" date="2021-02" db="EMBL/GenBank/DDBJ databases">
        <title>Genome-Resolved Metagenomics of a Microbial Community Performing Photosynthetic Biological Nutrient Removal.</title>
        <authorList>
            <person name="Mcdaniel E.A."/>
        </authorList>
    </citation>
    <scope>NUCLEOTIDE SEQUENCE</scope>
    <source>
        <strain evidence="4">UWPOB_OBS1</strain>
    </source>
</reference>
<dbReference type="PANTHER" id="PTHR30270:SF0">
    <property type="entry name" value="THIAMINE-MONOPHOSPHATE KINASE"/>
    <property type="match status" value="1"/>
</dbReference>
<dbReference type="InterPro" id="IPR006283">
    <property type="entry name" value="ThiL-like"/>
</dbReference>
<feature type="binding site" evidence="1">
    <location>
        <position position="26"/>
    </location>
    <ligand>
        <name>Mg(2+)</name>
        <dbReference type="ChEBI" id="CHEBI:18420"/>
        <label>4</label>
    </ligand>
</feature>
<dbReference type="PIRSF" id="PIRSF005303">
    <property type="entry name" value="Thiam_monoph_kin"/>
    <property type="match status" value="1"/>
</dbReference>
<feature type="binding site" evidence="1">
    <location>
        <position position="231"/>
    </location>
    <ligand>
        <name>Mg(2+)</name>
        <dbReference type="ChEBI" id="CHEBI:18420"/>
        <label>3</label>
    </ligand>
</feature>
<dbReference type="GO" id="GO:0009228">
    <property type="term" value="P:thiamine biosynthetic process"/>
    <property type="evidence" value="ECO:0007669"/>
    <property type="project" value="UniProtKB-KW"/>
</dbReference>
<feature type="binding site" evidence="1">
    <location>
        <position position="46"/>
    </location>
    <ligand>
        <name>substrate</name>
    </ligand>
</feature>
<feature type="binding site" evidence="1">
    <location>
        <position position="68"/>
    </location>
    <ligand>
        <name>Mg(2+)</name>
        <dbReference type="ChEBI" id="CHEBI:18420"/>
        <label>3</label>
    </ligand>
</feature>
<comment type="catalytic activity">
    <reaction evidence="1">
        <text>thiamine phosphate + ATP = thiamine diphosphate + ADP</text>
        <dbReference type="Rhea" id="RHEA:15913"/>
        <dbReference type="ChEBI" id="CHEBI:30616"/>
        <dbReference type="ChEBI" id="CHEBI:37575"/>
        <dbReference type="ChEBI" id="CHEBI:58937"/>
        <dbReference type="ChEBI" id="CHEBI:456216"/>
        <dbReference type="EC" id="2.7.4.16"/>
    </reaction>
</comment>
<feature type="binding site" evidence="1">
    <location>
        <position position="141"/>
    </location>
    <ligand>
        <name>ATP</name>
        <dbReference type="ChEBI" id="CHEBI:30616"/>
    </ligand>
</feature>
<accession>A0A8J7TJP5</accession>
<dbReference type="EMBL" id="JAFLCK010000001">
    <property type="protein sequence ID" value="MBN8658795.1"/>
    <property type="molecule type" value="Genomic_DNA"/>
</dbReference>
<dbReference type="InterPro" id="IPR036921">
    <property type="entry name" value="PurM-like_N_sf"/>
</dbReference>
<dbReference type="NCBIfam" id="TIGR01379">
    <property type="entry name" value="thiL"/>
    <property type="match status" value="1"/>
</dbReference>
<comment type="caution">
    <text evidence="4">The sequence shown here is derived from an EMBL/GenBank/DDBJ whole genome shotgun (WGS) entry which is preliminary data.</text>
</comment>
<feature type="binding site" evidence="1">
    <location>
        <position position="68"/>
    </location>
    <ligand>
        <name>Mg(2+)</name>
        <dbReference type="ChEBI" id="CHEBI:18420"/>
        <label>4</label>
    </ligand>
</feature>
<feature type="binding site" evidence="1">
    <location>
        <position position="37"/>
    </location>
    <ligand>
        <name>Mg(2+)</name>
        <dbReference type="ChEBI" id="CHEBI:18420"/>
        <label>4</label>
    </ligand>
</feature>
<feature type="binding site" evidence="1">
    <location>
        <position position="116"/>
    </location>
    <ligand>
        <name>Mg(2+)</name>
        <dbReference type="ChEBI" id="CHEBI:18420"/>
        <label>1</label>
    </ligand>
</feature>
<feature type="binding site" evidence="1">
    <location>
        <position position="39"/>
    </location>
    <ligand>
        <name>Mg(2+)</name>
        <dbReference type="ChEBI" id="CHEBI:18420"/>
        <label>1</label>
    </ligand>
</feature>
<dbReference type="SUPFAM" id="SSF56042">
    <property type="entry name" value="PurM C-terminal domain-like"/>
    <property type="match status" value="1"/>
</dbReference>
<feature type="binding site" evidence="1">
    <location>
        <position position="26"/>
    </location>
    <ligand>
        <name>Mg(2+)</name>
        <dbReference type="ChEBI" id="CHEBI:18420"/>
        <label>3</label>
    </ligand>
</feature>
<comment type="miscellaneous">
    <text evidence="1">Reaction mechanism of ThiL seems to utilize a direct, inline transfer of the gamma-phosphate of ATP to TMP rather than a phosphorylated enzyme intermediate.</text>
</comment>
<evidence type="ECO:0000259" key="2">
    <source>
        <dbReference type="Pfam" id="PF00586"/>
    </source>
</evidence>